<proteinExistence type="predicted"/>
<dbReference type="InterPro" id="IPR043128">
    <property type="entry name" value="Rev_trsase/Diguanyl_cyclase"/>
</dbReference>
<keyword evidence="5" id="KW-0812">Transmembrane</keyword>
<dbReference type="NCBIfam" id="TIGR00254">
    <property type="entry name" value="GGDEF"/>
    <property type="match status" value="1"/>
</dbReference>
<evidence type="ECO:0000313" key="8">
    <source>
        <dbReference type="Proteomes" id="UP000253740"/>
    </source>
</evidence>
<dbReference type="RefSeq" id="WP_187300720.1">
    <property type="nucleotide sequence ID" value="NZ_DF970277.1"/>
</dbReference>
<dbReference type="InterPro" id="IPR029787">
    <property type="entry name" value="Nucleotide_cyclase"/>
</dbReference>
<dbReference type="InterPro" id="IPR050469">
    <property type="entry name" value="Diguanylate_Cyclase"/>
</dbReference>
<evidence type="ECO:0000256" key="1">
    <source>
        <dbReference type="ARBA" id="ARBA00001946"/>
    </source>
</evidence>
<dbReference type="Gene3D" id="3.30.70.270">
    <property type="match status" value="1"/>
</dbReference>
<dbReference type="PANTHER" id="PTHR45138">
    <property type="entry name" value="REGULATORY COMPONENTS OF SENSORY TRANSDUCTION SYSTEM"/>
    <property type="match status" value="1"/>
</dbReference>
<feature type="coiled-coil region" evidence="4">
    <location>
        <begin position="94"/>
        <end position="125"/>
    </location>
</feature>
<reference evidence="7" key="1">
    <citation type="submission" date="2015-08" db="EMBL/GenBank/DDBJ databases">
        <title>Complete DNA Sequence of Pseudomonas syringae pv. actinidiae, the Causal Agent of Kiwifruit Canker Disease.</title>
        <authorList>
            <person name="Rikkerink E.H.A."/>
            <person name="Fineran P.C."/>
        </authorList>
    </citation>
    <scope>NUCLEOTIDE SEQUENCE</scope>
    <source>
        <strain evidence="7">SkMP5</strain>
    </source>
</reference>
<evidence type="ECO:0000256" key="3">
    <source>
        <dbReference type="ARBA" id="ARBA00034247"/>
    </source>
</evidence>
<comment type="catalytic activity">
    <reaction evidence="3">
        <text>2 GTP = 3',3'-c-di-GMP + 2 diphosphate</text>
        <dbReference type="Rhea" id="RHEA:24898"/>
        <dbReference type="ChEBI" id="CHEBI:33019"/>
        <dbReference type="ChEBI" id="CHEBI:37565"/>
        <dbReference type="ChEBI" id="CHEBI:58805"/>
        <dbReference type="EC" id="2.7.7.65"/>
    </reaction>
</comment>
<dbReference type="CDD" id="cd01949">
    <property type="entry name" value="GGDEF"/>
    <property type="match status" value="1"/>
</dbReference>
<dbReference type="EMBL" id="DF970277">
    <property type="protein sequence ID" value="GAP67530.1"/>
    <property type="molecule type" value="Genomic_DNA"/>
</dbReference>
<keyword evidence="8" id="KW-1185">Reference proteome</keyword>
<dbReference type="PANTHER" id="PTHR45138:SF9">
    <property type="entry name" value="DIGUANYLATE CYCLASE DGCM-RELATED"/>
    <property type="match status" value="1"/>
</dbReference>
<feature type="domain" description="GGDEF" evidence="6">
    <location>
        <begin position="156"/>
        <end position="290"/>
    </location>
</feature>
<dbReference type="Proteomes" id="UP000253740">
    <property type="component" value="Unassembled WGS sequence"/>
</dbReference>
<keyword evidence="5" id="KW-1133">Transmembrane helix</keyword>
<comment type="cofactor">
    <cofactor evidence="1">
        <name>Mg(2+)</name>
        <dbReference type="ChEBI" id="CHEBI:18420"/>
    </cofactor>
</comment>
<evidence type="ECO:0000259" key="6">
    <source>
        <dbReference type="PROSITE" id="PS50887"/>
    </source>
</evidence>
<sequence>MATVRDTTEADAAAPAPVVPADAAAPAPIVPAPATAAAPIAVPVTHVAASATPVIAPATSAAPDTPPSTTRWWALALLLVVGVWWLSWRRSRLLAQETRRLARQHRALQSANSRLQNESQQLRQRATNDPLTGVLNRQAFAAGLRELVEHLAHYDRPVSLIVFDLDHFKTINDRLGHLAGDSALKLVVGIVREHLVSADLFGRFGGDEFLIACADQTPASAALLAETIRAAVEAAAPVHSPALPGLTLSMGVAETDADTGYSADALFARADAALYEAKRRGAIAWWWPTARWRRPLPRRQPPAICSARPCFSLRRAVAPCRRLQPVYRRSPLSARGAMARTGFTRPAAPWPAFRRWRRP</sequence>
<name>A0A0K8QRK6_9GAMM</name>
<gene>
    <name evidence="7" type="ORF">MBSD_n2857</name>
</gene>
<dbReference type="InterPro" id="IPR000160">
    <property type="entry name" value="GGDEF_dom"/>
</dbReference>
<protein>
    <recommendedName>
        <fullName evidence="2">diguanylate cyclase</fullName>
        <ecNumber evidence="2">2.7.7.65</ecNumber>
    </recommendedName>
</protein>
<evidence type="ECO:0000313" key="7">
    <source>
        <dbReference type="EMBL" id="GAP67530.1"/>
    </source>
</evidence>
<dbReference type="SMART" id="SM00267">
    <property type="entry name" value="GGDEF"/>
    <property type="match status" value="1"/>
</dbReference>
<keyword evidence="4" id="KW-0175">Coiled coil</keyword>
<dbReference type="EC" id="2.7.7.65" evidence="2"/>
<dbReference type="STRING" id="1475481.GCA_000953855_02909"/>
<dbReference type="FunFam" id="3.30.70.270:FF:000001">
    <property type="entry name" value="Diguanylate cyclase domain protein"/>
    <property type="match status" value="1"/>
</dbReference>
<dbReference type="GO" id="GO:0052621">
    <property type="term" value="F:diguanylate cyclase activity"/>
    <property type="evidence" value="ECO:0007669"/>
    <property type="project" value="UniProtKB-EC"/>
</dbReference>
<dbReference type="AlphaFoldDB" id="A0A0K8QRK6"/>
<accession>A0A0K8QRK6</accession>
<dbReference type="PROSITE" id="PS50887">
    <property type="entry name" value="GGDEF"/>
    <property type="match status" value="1"/>
</dbReference>
<keyword evidence="5" id="KW-0472">Membrane</keyword>
<organism evidence="7">
    <name type="scientific">Mizugakiibacter sediminis</name>
    <dbReference type="NCBI Taxonomy" id="1475481"/>
    <lineage>
        <taxon>Bacteria</taxon>
        <taxon>Pseudomonadati</taxon>
        <taxon>Pseudomonadota</taxon>
        <taxon>Gammaproteobacteria</taxon>
        <taxon>Lysobacterales</taxon>
        <taxon>Rhodanobacteraceae</taxon>
        <taxon>Mizugakiibacter</taxon>
    </lineage>
</organism>
<dbReference type="GO" id="GO:0005886">
    <property type="term" value="C:plasma membrane"/>
    <property type="evidence" value="ECO:0007669"/>
    <property type="project" value="TreeGrafter"/>
</dbReference>
<dbReference type="SUPFAM" id="SSF55073">
    <property type="entry name" value="Nucleotide cyclase"/>
    <property type="match status" value="1"/>
</dbReference>
<evidence type="ECO:0000256" key="5">
    <source>
        <dbReference type="SAM" id="Phobius"/>
    </source>
</evidence>
<dbReference type="GO" id="GO:1902201">
    <property type="term" value="P:negative regulation of bacterial-type flagellum-dependent cell motility"/>
    <property type="evidence" value="ECO:0007669"/>
    <property type="project" value="TreeGrafter"/>
</dbReference>
<dbReference type="GO" id="GO:0043709">
    <property type="term" value="P:cell adhesion involved in single-species biofilm formation"/>
    <property type="evidence" value="ECO:0007669"/>
    <property type="project" value="TreeGrafter"/>
</dbReference>
<feature type="transmembrane region" description="Helical" evidence="5">
    <location>
        <begin position="72"/>
        <end position="88"/>
    </location>
</feature>
<evidence type="ECO:0000256" key="4">
    <source>
        <dbReference type="SAM" id="Coils"/>
    </source>
</evidence>
<evidence type="ECO:0000256" key="2">
    <source>
        <dbReference type="ARBA" id="ARBA00012528"/>
    </source>
</evidence>
<dbReference type="Pfam" id="PF00990">
    <property type="entry name" value="GGDEF"/>
    <property type="match status" value="1"/>
</dbReference>